<keyword evidence="5 6" id="KW-0472">Membrane</keyword>
<evidence type="ECO:0000313" key="8">
    <source>
        <dbReference type="EMBL" id="BBX57282.1"/>
    </source>
</evidence>
<feature type="transmembrane region" description="Helical" evidence="6">
    <location>
        <begin position="89"/>
        <end position="108"/>
    </location>
</feature>
<evidence type="ECO:0000313" key="9">
    <source>
        <dbReference type="Proteomes" id="UP000467164"/>
    </source>
</evidence>
<feature type="transmembrane region" description="Helical" evidence="6">
    <location>
        <begin position="52"/>
        <end position="69"/>
    </location>
</feature>
<keyword evidence="9" id="KW-1185">Reference proteome</keyword>
<evidence type="ECO:0000256" key="6">
    <source>
        <dbReference type="SAM" id="Phobius"/>
    </source>
</evidence>
<dbReference type="PANTHER" id="PTHR42770">
    <property type="entry name" value="AMINO ACID TRANSPORTER-RELATED"/>
    <property type="match status" value="1"/>
</dbReference>
<gene>
    <name evidence="8" type="ORF">MSHO_26270</name>
</gene>
<keyword evidence="4 6" id="KW-1133">Transmembrane helix</keyword>
<evidence type="ECO:0000256" key="2">
    <source>
        <dbReference type="ARBA" id="ARBA00009523"/>
    </source>
</evidence>
<comment type="similarity">
    <text evidence="2">Belongs to the amino acid-polyamine-organocation (APC) superfamily.</text>
</comment>
<dbReference type="GO" id="GO:0016020">
    <property type="term" value="C:membrane"/>
    <property type="evidence" value="ECO:0007669"/>
    <property type="project" value="UniProtKB-SubCell"/>
</dbReference>
<evidence type="ECO:0000259" key="7">
    <source>
        <dbReference type="Pfam" id="PF00324"/>
    </source>
</evidence>
<evidence type="ECO:0000256" key="4">
    <source>
        <dbReference type="ARBA" id="ARBA00022989"/>
    </source>
</evidence>
<feature type="transmembrane region" description="Helical" evidence="6">
    <location>
        <begin position="20"/>
        <end position="40"/>
    </location>
</feature>
<comment type="subcellular location">
    <subcellularLocation>
        <location evidence="1">Membrane</location>
        <topology evidence="1">Multi-pass membrane protein</topology>
    </subcellularLocation>
</comment>
<dbReference type="GO" id="GO:0055085">
    <property type="term" value="P:transmembrane transport"/>
    <property type="evidence" value="ECO:0007669"/>
    <property type="project" value="InterPro"/>
</dbReference>
<dbReference type="Pfam" id="PF00324">
    <property type="entry name" value="AA_permease"/>
    <property type="match status" value="1"/>
</dbReference>
<organism evidence="8 9">
    <name type="scientific">Mycobacterium shottsii</name>
    <dbReference type="NCBI Taxonomy" id="133549"/>
    <lineage>
        <taxon>Bacteria</taxon>
        <taxon>Bacillati</taxon>
        <taxon>Actinomycetota</taxon>
        <taxon>Actinomycetes</taxon>
        <taxon>Mycobacteriales</taxon>
        <taxon>Mycobacteriaceae</taxon>
        <taxon>Mycobacterium</taxon>
        <taxon>Mycobacterium ulcerans group</taxon>
    </lineage>
</organism>
<dbReference type="InterPro" id="IPR050367">
    <property type="entry name" value="APC_superfamily"/>
</dbReference>
<accession>A0A7I7LCN2</accession>
<evidence type="ECO:0000256" key="1">
    <source>
        <dbReference type="ARBA" id="ARBA00004141"/>
    </source>
</evidence>
<keyword evidence="3 6" id="KW-0812">Transmembrane</keyword>
<dbReference type="KEGG" id="msho:MSHO_26270"/>
<dbReference type="Proteomes" id="UP000467164">
    <property type="component" value="Chromosome"/>
</dbReference>
<protein>
    <recommendedName>
        <fullName evidence="7">Amino acid permease/ SLC12A domain-containing protein</fullName>
    </recommendedName>
</protein>
<dbReference type="Gene3D" id="1.20.1740.10">
    <property type="entry name" value="Amino acid/polyamine transporter I"/>
    <property type="match status" value="1"/>
</dbReference>
<evidence type="ECO:0000256" key="3">
    <source>
        <dbReference type="ARBA" id="ARBA00022692"/>
    </source>
</evidence>
<dbReference type="EMBL" id="AP022572">
    <property type="protein sequence ID" value="BBX57282.1"/>
    <property type="molecule type" value="Genomic_DNA"/>
</dbReference>
<feature type="domain" description="Amino acid permease/ SLC12A" evidence="7">
    <location>
        <begin position="26"/>
        <end position="105"/>
    </location>
</feature>
<reference evidence="8 9" key="1">
    <citation type="journal article" date="2019" name="Emerg. Microbes Infect.">
        <title>Comprehensive subspecies identification of 175 nontuberculous mycobacteria species based on 7547 genomic profiles.</title>
        <authorList>
            <person name="Matsumoto Y."/>
            <person name="Kinjo T."/>
            <person name="Motooka D."/>
            <person name="Nabeya D."/>
            <person name="Jung N."/>
            <person name="Uechi K."/>
            <person name="Horii T."/>
            <person name="Iida T."/>
            <person name="Fujita J."/>
            <person name="Nakamura S."/>
        </authorList>
    </citation>
    <scope>NUCLEOTIDE SEQUENCE [LARGE SCALE GENOMIC DNA]</scope>
    <source>
        <strain evidence="8 9">JCM 12657</strain>
    </source>
</reference>
<sequence length="141" mass="15330">MAVTTGARSELQKALGQRSAVLFGLAYMTPIIVLGIFGVIAERSKGASAGSYLLATVAMLFTAQSYGVMARHFPVAGSAYTYVRKVLDARVGFMVGWTVLLDYLFLAVGDLADRRLLFARPVSRRAVLDMDRGLCRPDHRA</sequence>
<proteinExistence type="inferred from homology"/>
<dbReference type="PANTHER" id="PTHR42770:SF8">
    <property type="entry name" value="PUTRESCINE IMPORTER PUUP"/>
    <property type="match status" value="1"/>
</dbReference>
<dbReference type="InterPro" id="IPR004841">
    <property type="entry name" value="AA-permease/SLC12A_dom"/>
</dbReference>
<dbReference type="AlphaFoldDB" id="A0A7I7LCN2"/>
<evidence type="ECO:0000256" key="5">
    <source>
        <dbReference type="ARBA" id="ARBA00023136"/>
    </source>
</evidence>
<dbReference type="RefSeq" id="WP_259593941.1">
    <property type="nucleotide sequence ID" value="NZ_AP022572.1"/>
</dbReference>
<name>A0A7I7LCN2_9MYCO</name>